<reference evidence="2 4" key="2">
    <citation type="submission" date="2016-10" db="EMBL/GenBank/DDBJ databases">
        <authorList>
            <person name="de Groot N.N."/>
        </authorList>
    </citation>
    <scope>NUCLEOTIDE SEQUENCE [LARGE SCALE GENOMIC DNA]</scope>
    <source>
        <strain evidence="2 4">DSM 2895</strain>
    </source>
</reference>
<reference evidence="1 3" key="1">
    <citation type="submission" date="2015-07" db="EMBL/GenBank/DDBJ databases">
        <title>Fjat-14205 dsm 2895.</title>
        <authorList>
            <person name="Liu B."/>
            <person name="Wang J."/>
            <person name="Zhu Y."/>
            <person name="Liu G."/>
            <person name="Chen Q."/>
            <person name="Chen Z."/>
            <person name="Lan J."/>
            <person name="Che J."/>
            <person name="Ge C."/>
            <person name="Shi H."/>
            <person name="Pan Z."/>
            <person name="Liu X."/>
        </authorList>
    </citation>
    <scope>NUCLEOTIDE SEQUENCE [LARGE SCALE GENOMIC DNA]</scope>
    <source>
        <strain evidence="1 3">DSM 2895</strain>
    </source>
</reference>
<sequence length="75" mass="8635">MIIYQLIQEKKRTLKSLLEVYFQNSRKLTDYVQQEYTSTPSQRFSTDSKLLAVVIGAGLVLPSQNDNTINDPDRI</sequence>
<dbReference type="PATRIC" id="fig|47500.9.peg.3527"/>
<dbReference type="EMBL" id="FNED01000013">
    <property type="protein sequence ID" value="SDJ18647.1"/>
    <property type="molecule type" value="Genomic_DNA"/>
</dbReference>
<evidence type="ECO:0000313" key="1">
    <source>
        <dbReference type="EMBL" id="KON95978.1"/>
    </source>
</evidence>
<dbReference type="EMBL" id="LGUG01000004">
    <property type="protein sequence ID" value="KON95978.1"/>
    <property type="molecule type" value="Genomic_DNA"/>
</dbReference>
<organism evidence="1 3">
    <name type="scientific">Aneurinibacillus migulanus</name>
    <name type="common">Bacillus migulanus</name>
    <dbReference type="NCBI Taxonomy" id="47500"/>
    <lineage>
        <taxon>Bacteria</taxon>
        <taxon>Bacillati</taxon>
        <taxon>Bacillota</taxon>
        <taxon>Bacilli</taxon>
        <taxon>Bacillales</taxon>
        <taxon>Paenibacillaceae</taxon>
        <taxon>Aneurinibacillus group</taxon>
        <taxon>Aneurinibacillus</taxon>
    </lineage>
</organism>
<evidence type="ECO:0000313" key="3">
    <source>
        <dbReference type="Proteomes" id="UP000037269"/>
    </source>
</evidence>
<dbReference type="STRING" id="47500.AF333_11245"/>
<dbReference type="AlphaFoldDB" id="A0A0M0H1N5"/>
<proteinExistence type="predicted"/>
<evidence type="ECO:0000313" key="2">
    <source>
        <dbReference type="EMBL" id="SDJ18647.1"/>
    </source>
</evidence>
<dbReference type="RefSeq" id="WP_053432682.1">
    <property type="nucleotide sequence ID" value="NZ_BJOA01000142.1"/>
</dbReference>
<keyword evidence="3" id="KW-1185">Reference proteome</keyword>
<accession>A0A0M0H1N5</accession>
<protein>
    <submittedName>
        <fullName evidence="1">Uncharacterized protein</fullName>
    </submittedName>
</protein>
<dbReference type="Proteomes" id="UP000182836">
    <property type="component" value="Unassembled WGS sequence"/>
</dbReference>
<dbReference type="Proteomes" id="UP000037269">
    <property type="component" value="Unassembled WGS sequence"/>
</dbReference>
<dbReference type="GeneID" id="42305759"/>
<name>A0A0M0H1N5_ANEMI</name>
<gene>
    <name evidence="1" type="ORF">AF333_11245</name>
    <name evidence="2" type="ORF">SAMN04487909_11375</name>
</gene>
<evidence type="ECO:0000313" key="4">
    <source>
        <dbReference type="Proteomes" id="UP000182836"/>
    </source>
</evidence>